<evidence type="ECO:0000256" key="1">
    <source>
        <dbReference type="ARBA" id="ARBA00001936"/>
    </source>
</evidence>
<evidence type="ECO:0000256" key="2">
    <source>
        <dbReference type="ARBA" id="ARBA00001946"/>
    </source>
</evidence>
<organism evidence="12 13">
    <name type="scientific">Turnera subulata</name>
    <dbReference type="NCBI Taxonomy" id="218843"/>
    <lineage>
        <taxon>Eukaryota</taxon>
        <taxon>Viridiplantae</taxon>
        <taxon>Streptophyta</taxon>
        <taxon>Embryophyta</taxon>
        <taxon>Tracheophyta</taxon>
        <taxon>Spermatophyta</taxon>
        <taxon>Magnoliopsida</taxon>
        <taxon>eudicotyledons</taxon>
        <taxon>Gunneridae</taxon>
        <taxon>Pentapetalae</taxon>
        <taxon>rosids</taxon>
        <taxon>fabids</taxon>
        <taxon>Malpighiales</taxon>
        <taxon>Passifloraceae</taxon>
        <taxon>Turnera</taxon>
    </lineage>
</organism>
<dbReference type="SUPFAM" id="SSF81606">
    <property type="entry name" value="PP2C-like"/>
    <property type="match status" value="1"/>
</dbReference>
<dbReference type="InterPro" id="IPR036457">
    <property type="entry name" value="PPM-type-like_dom_sf"/>
</dbReference>
<dbReference type="Gene3D" id="3.60.40.10">
    <property type="entry name" value="PPM-type phosphatase domain"/>
    <property type="match status" value="1"/>
</dbReference>
<evidence type="ECO:0000256" key="7">
    <source>
        <dbReference type="ARBA" id="ARBA00022912"/>
    </source>
</evidence>
<evidence type="ECO:0000313" key="12">
    <source>
        <dbReference type="EMBL" id="KAJ4849499.1"/>
    </source>
</evidence>
<feature type="region of interest" description="Disordered" evidence="10">
    <location>
        <begin position="278"/>
        <end position="303"/>
    </location>
</feature>
<comment type="caution">
    <text evidence="12">The sequence shown here is derived from an EMBL/GenBank/DDBJ whole genome shotgun (WGS) entry which is preliminary data.</text>
</comment>
<evidence type="ECO:0000259" key="11">
    <source>
        <dbReference type="PROSITE" id="PS51746"/>
    </source>
</evidence>
<dbReference type="AlphaFoldDB" id="A0A9Q0GFW5"/>
<dbReference type="OrthoDB" id="10264738at2759"/>
<evidence type="ECO:0000256" key="6">
    <source>
        <dbReference type="ARBA" id="ARBA00022842"/>
    </source>
</evidence>
<dbReference type="SMART" id="SM00332">
    <property type="entry name" value="PP2Cc"/>
    <property type="match status" value="1"/>
</dbReference>
<dbReference type="EMBL" id="JAKUCV010000587">
    <property type="protein sequence ID" value="KAJ4849499.1"/>
    <property type="molecule type" value="Genomic_DNA"/>
</dbReference>
<evidence type="ECO:0000256" key="8">
    <source>
        <dbReference type="ARBA" id="ARBA00023211"/>
    </source>
</evidence>
<evidence type="ECO:0000256" key="4">
    <source>
        <dbReference type="ARBA" id="ARBA00022723"/>
    </source>
</evidence>
<evidence type="ECO:0000256" key="10">
    <source>
        <dbReference type="SAM" id="MobiDB-lite"/>
    </source>
</evidence>
<comment type="cofactor">
    <cofactor evidence="2">
        <name>Mg(2+)</name>
        <dbReference type="ChEBI" id="CHEBI:18420"/>
    </cofactor>
</comment>
<keyword evidence="6" id="KW-0460">Magnesium</keyword>
<dbReference type="Proteomes" id="UP001141552">
    <property type="component" value="Unassembled WGS sequence"/>
</dbReference>
<proteinExistence type="inferred from homology"/>
<gene>
    <name evidence="12" type="ORF">Tsubulata_005811</name>
</gene>
<dbReference type="InterPro" id="IPR001932">
    <property type="entry name" value="PPM-type_phosphatase-like_dom"/>
</dbReference>
<evidence type="ECO:0000256" key="3">
    <source>
        <dbReference type="ARBA" id="ARBA00013081"/>
    </source>
</evidence>
<dbReference type="PROSITE" id="PS51746">
    <property type="entry name" value="PPM_2"/>
    <property type="match status" value="1"/>
</dbReference>
<reference evidence="12" key="2">
    <citation type="journal article" date="2023" name="Plants (Basel)">
        <title>Annotation of the Turnera subulata (Passifloraceae) Draft Genome Reveals the S-Locus Evolved after the Divergence of Turneroideae from Passifloroideae in a Stepwise Manner.</title>
        <authorList>
            <person name="Henning P.M."/>
            <person name="Roalson E.H."/>
            <person name="Mir W."/>
            <person name="McCubbin A.G."/>
            <person name="Shore J.S."/>
        </authorList>
    </citation>
    <scope>NUCLEOTIDE SEQUENCE</scope>
    <source>
        <strain evidence="12">F60SS</strain>
    </source>
</reference>
<reference evidence="12" key="1">
    <citation type="submission" date="2022-02" db="EMBL/GenBank/DDBJ databases">
        <authorList>
            <person name="Henning P.M."/>
            <person name="McCubbin A.G."/>
            <person name="Shore J.S."/>
        </authorList>
    </citation>
    <scope>NUCLEOTIDE SEQUENCE</scope>
    <source>
        <strain evidence="12">F60SS</strain>
        <tissue evidence="12">Leaves</tissue>
    </source>
</reference>
<keyword evidence="4" id="KW-0479">Metal-binding</keyword>
<dbReference type="Pfam" id="PF00481">
    <property type="entry name" value="PP2C"/>
    <property type="match status" value="1"/>
</dbReference>
<dbReference type="PROSITE" id="PS01032">
    <property type="entry name" value="PPM_1"/>
    <property type="match status" value="1"/>
</dbReference>
<dbReference type="InterPro" id="IPR015655">
    <property type="entry name" value="PP2C"/>
</dbReference>
<keyword evidence="8" id="KW-0464">Manganese</keyword>
<name>A0A9Q0GFW5_9ROSI</name>
<dbReference type="CDD" id="cd00143">
    <property type="entry name" value="PP2Cc"/>
    <property type="match status" value="1"/>
</dbReference>
<sequence>MYKPLKPEEMEICSHMSGHFKKPACFVSRGQKKAGSIKELAASTPEKPNREEMCEAEDNYLHDKGKGIMSAEEKTLVILPPLPEEEEEEDVGRGKSVLSYGVMSVLGRRRVMEDAVTVALGAVGDGDGYCGWERWRYDLFAVYDGHGGAAAWNSCGVRMADKWVAKEVEEIGWGEGLEYWREVMRKGFERMDEELWEMSGSDGGGEQLLVSPAAGKAGPSLPMAVVVLVGEEELVVANRGNSRALLCREGMAVPFSYEHKPYPAEEQERVEAAGGRIEKSNSTSGRRVLASARSMGSNEPRSMDTSRGDYFFNPYMTLEPEVTVYQRTDWDDFIVVASDGLWDVLSNEVVCEVVKRSFDFPMPMESSGESKTAQAAAMLVHLAMARGSKDNISVIVIDMKRSDTE</sequence>
<keyword evidence="5 9" id="KW-0378">Hydrolase</keyword>
<evidence type="ECO:0000256" key="5">
    <source>
        <dbReference type="ARBA" id="ARBA00022801"/>
    </source>
</evidence>
<keyword evidence="13" id="KW-1185">Reference proteome</keyword>
<accession>A0A9Q0GFW5</accession>
<dbReference type="GO" id="GO:0046872">
    <property type="term" value="F:metal ion binding"/>
    <property type="evidence" value="ECO:0007669"/>
    <property type="project" value="UniProtKB-KW"/>
</dbReference>
<dbReference type="GO" id="GO:0004722">
    <property type="term" value="F:protein serine/threonine phosphatase activity"/>
    <property type="evidence" value="ECO:0007669"/>
    <property type="project" value="UniProtKB-EC"/>
</dbReference>
<evidence type="ECO:0000256" key="9">
    <source>
        <dbReference type="RuleBase" id="RU003465"/>
    </source>
</evidence>
<protein>
    <recommendedName>
        <fullName evidence="3">protein-serine/threonine phosphatase</fullName>
        <ecNumber evidence="3">3.1.3.16</ecNumber>
    </recommendedName>
</protein>
<comment type="cofactor">
    <cofactor evidence="1">
        <name>Mn(2+)</name>
        <dbReference type="ChEBI" id="CHEBI:29035"/>
    </cofactor>
</comment>
<dbReference type="PANTHER" id="PTHR47992">
    <property type="entry name" value="PROTEIN PHOSPHATASE"/>
    <property type="match status" value="1"/>
</dbReference>
<dbReference type="InterPro" id="IPR000222">
    <property type="entry name" value="PP2C_BS"/>
</dbReference>
<evidence type="ECO:0000313" key="13">
    <source>
        <dbReference type="Proteomes" id="UP001141552"/>
    </source>
</evidence>
<keyword evidence="7 9" id="KW-0904">Protein phosphatase</keyword>
<feature type="domain" description="PPM-type phosphatase" evidence="11">
    <location>
        <begin position="99"/>
        <end position="399"/>
    </location>
</feature>
<comment type="similarity">
    <text evidence="9">Belongs to the PP2C family.</text>
</comment>
<dbReference type="EC" id="3.1.3.16" evidence="3"/>